<dbReference type="PRINTS" id="PR00171">
    <property type="entry name" value="SUGRTRNSPORT"/>
</dbReference>
<dbReference type="Pfam" id="PF00083">
    <property type="entry name" value="Sugar_tr"/>
    <property type="match status" value="1"/>
</dbReference>
<evidence type="ECO:0000256" key="9">
    <source>
        <dbReference type="SAM" id="Phobius"/>
    </source>
</evidence>
<dbReference type="Proteomes" id="UP001153636">
    <property type="component" value="Chromosome 6"/>
</dbReference>
<evidence type="ECO:0000313" key="12">
    <source>
        <dbReference type="Proteomes" id="UP001153636"/>
    </source>
</evidence>
<dbReference type="OrthoDB" id="4142200at2759"/>
<evidence type="ECO:0000256" key="6">
    <source>
        <dbReference type="ARBA" id="ARBA00023180"/>
    </source>
</evidence>
<name>A0A9P0GKI7_9CUCU</name>
<feature type="transmembrane region" description="Helical" evidence="9">
    <location>
        <begin position="88"/>
        <end position="108"/>
    </location>
</feature>
<protein>
    <recommendedName>
        <fullName evidence="10">Major facilitator superfamily (MFS) profile domain-containing protein</fullName>
    </recommendedName>
</protein>
<keyword evidence="4 9" id="KW-1133">Transmembrane helix</keyword>
<feature type="transmembrane region" description="Helical" evidence="9">
    <location>
        <begin position="349"/>
        <end position="371"/>
    </location>
</feature>
<keyword evidence="8" id="KW-0813">Transport</keyword>
<dbReference type="AlphaFoldDB" id="A0A9P0GKI7"/>
<dbReference type="InterPro" id="IPR036259">
    <property type="entry name" value="MFS_trans_sf"/>
</dbReference>
<evidence type="ECO:0000313" key="11">
    <source>
        <dbReference type="EMBL" id="CAH1112508.1"/>
    </source>
</evidence>
<evidence type="ECO:0000256" key="3">
    <source>
        <dbReference type="ARBA" id="ARBA00022692"/>
    </source>
</evidence>
<sequence>MEGGYKEVPANESQAVSFVSTKDNVTVQTMQHGTSTNRTFLYMAACIANLSSFVCGTSLGWTSPEIPLLKNLTVSPLDHVMTGSEEGWVGSFLPLAAAIGPLGAAILADKLGRKKSLLVGVIPFIVAYSINIFAANVPLLYLSRFLCGLGVGIIFTVVPMYVGEIADDEVRGALGSFMQLFIVIGLLFSYALGPYLPIKTFNIILISPPVIFFVLFFFFIPDTPYYLVKSAKHEEALEALIRLRGNLKTLAQKELEVVKVQVEIDVNNKASFMDIFKTKSTKMALFLALNLVAWQQLSGINIVLFYTQGIFTDAGVPLAPEICTIITGVVQIASSALTPLLVERLGKRFLLIQSAIGMGIAQGVLAFFFYLKDDKGSDVSSIGWLPILCLVVFIITYCLGFGPLPWAVMGELFPGNVKSAASSATASICWVFGFFITNYFGILSNLVGKSGSFGLFSVFCFFSFGFVFKFVPETSGKSFSEIQEILGGGRK</sequence>
<evidence type="ECO:0000256" key="5">
    <source>
        <dbReference type="ARBA" id="ARBA00023136"/>
    </source>
</evidence>
<keyword evidence="3 9" id="KW-0812">Transmembrane</keyword>
<dbReference type="GO" id="GO:0005886">
    <property type="term" value="C:plasma membrane"/>
    <property type="evidence" value="ECO:0007669"/>
    <property type="project" value="UniProtKB-SubCell"/>
</dbReference>
<feature type="transmembrane region" description="Helical" evidence="9">
    <location>
        <begin position="283"/>
        <end position="306"/>
    </location>
</feature>
<dbReference type="InterPro" id="IPR050549">
    <property type="entry name" value="MFS_Trehalose_Transporter"/>
</dbReference>
<evidence type="ECO:0000256" key="7">
    <source>
        <dbReference type="ARBA" id="ARBA00024348"/>
    </source>
</evidence>
<dbReference type="GO" id="GO:0051119">
    <property type="term" value="F:sugar transmembrane transporter activity"/>
    <property type="evidence" value="ECO:0007669"/>
    <property type="project" value="InterPro"/>
</dbReference>
<dbReference type="SUPFAM" id="SSF103473">
    <property type="entry name" value="MFS general substrate transporter"/>
    <property type="match status" value="1"/>
</dbReference>
<feature type="domain" description="Major facilitator superfamily (MFS) profile" evidence="10">
    <location>
        <begin position="44"/>
        <end position="475"/>
    </location>
</feature>
<dbReference type="PROSITE" id="PS50850">
    <property type="entry name" value="MFS"/>
    <property type="match status" value="1"/>
</dbReference>
<reference evidence="11" key="1">
    <citation type="submission" date="2022-01" db="EMBL/GenBank/DDBJ databases">
        <authorList>
            <person name="King R."/>
        </authorList>
    </citation>
    <scope>NUCLEOTIDE SEQUENCE</scope>
</reference>
<organism evidence="11 12">
    <name type="scientific">Psylliodes chrysocephalus</name>
    <dbReference type="NCBI Taxonomy" id="3402493"/>
    <lineage>
        <taxon>Eukaryota</taxon>
        <taxon>Metazoa</taxon>
        <taxon>Ecdysozoa</taxon>
        <taxon>Arthropoda</taxon>
        <taxon>Hexapoda</taxon>
        <taxon>Insecta</taxon>
        <taxon>Pterygota</taxon>
        <taxon>Neoptera</taxon>
        <taxon>Endopterygota</taxon>
        <taxon>Coleoptera</taxon>
        <taxon>Polyphaga</taxon>
        <taxon>Cucujiformia</taxon>
        <taxon>Chrysomeloidea</taxon>
        <taxon>Chrysomelidae</taxon>
        <taxon>Galerucinae</taxon>
        <taxon>Alticini</taxon>
        <taxon>Psylliodes</taxon>
    </lineage>
</organism>
<comment type="similarity">
    <text evidence="7">Belongs to the major facilitator superfamily. Sugar transporter (TC 2.A.1.1) family. Trehalose transporter subfamily.</text>
</comment>
<accession>A0A9P0GKI7</accession>
<feature type="transmembrane region" description="Helical" evidence="9">
    <location>
        <begin position="141"/>
        <end position="162"/>
    </location>
</feature>
<dbReference type="InterPro" id="IPR005828">
    <property type="entry name" value="MFS_sugar_transport-like"/>
</dbReference>
<dbReference type="CDD" id="cd17358">
    <property type="entry name" value="MFS_GLUT6_8_Class3_like"/>
    <property type="match status" value="1"/>
</dbReference>
<dbReference type="Gene3D" id="1.20.1250.20">
    <property type="entry name" value="MFS general substrate transporter like domains"/>
    <property type="match status" value="1"/>
</dbReference>
<dbReference type="PROSITE" id="PS00217">
    <property type="entry name" value="SUGAR_TRANSPORT_2"/>
    <property type="match status" value="1"/>
</dbReference>
<dbReference type="InterPro" id="IPR020846">
    <property type="entry name" value="MFS_dom"/>
</dbReference>
<feature type="transmembrane region" description="Helical" evidence="9">
    <location>
        <begin position="201"/>
        <end position="220"/>
    </location>
</feature>
<keyword evidence="2" id="KW-1003">Cell membrane</keyword>
<dbReference type="InterPro" id="IPR003663">
    <property type="entry name" value="Sugar/inositol_transpt"/>
</dbReference>
<evidence type="ECO:0000256" key="8">
    <source>
        <dbReference type="RuleBase" id="RU003346"/>
    </source>
</evidence>
<comment type="subcellular location">
    <subcellularLocation>
        <location evidence="1">Cell membrane</location>
        <topology evidence="1">Multi-pass membrane protein</topology>
    </subcellularLocation>
</comment>
<feature type="transmembrane region" description="Helical" evidence="9">
    <location>
        <begin position="40"/>
        <end position="61"/>
    </location>
</feature>
<feature type="transmembrane region" description="Helical" evidence="9">
    <location>
        <begin position="174"/>
        <end position="195"/>
    </location>
</feature>
<dbReference type="PROSITE" id="PS00216">
    <property type="entry name" value="SUGAR_TRANSPORT_1"/>
    <property type="match status" value="1"/>
</dbReference>
<keyword evidence="6" id="KW-0325">Glycoprotein</keyword>
<feature type="transmembrane region" description="Helical" evidence="9">
    <location>
        <begin position="420"/>
        <end position="441"/>
    </location>
</feature>
<dbReference type="NCBIfam" id="TIGR00879">
    <property type="entry name" value="SP"/>
    <property type="match status" value="1"/>
</dbReference>
<dbReference type="FunFam" id="1.20.1250.20:FF:000055">
    <property type="entry name" value="Facilitated trehalose transporter Tret1-2 homolog"/>
    <property type="match status" value="1"/>
</dbReference>
<evidence type="ECO:0000256" key="1">
    <source>
        <dbReference type="ARBA" id="ARBA00004651"/>
    </source>
</evidence>
<evidence type="ECO:0000259" key="10">
    <source>
        <dbReference type="PROSITE" id="PS50850"/>
    </source>
</evidence>
<evidence type="ECO:0000256" key="2">
    <source>
        <dbReference type="ARBA" id="ARBA00022475"/>
    </source>
</evidence>
<dbReference type="InterPro" id="IPR005829">
    <property type="entry name" value="Sugar_transporter_CS"/>
</dbReference>
<feature type="transmembrane region" description="Helical" evidence="9">
    <location>
        <begin position="383"/>
        <end position="408"/>
    </location>
</feature>
<feature type="transmembrane region" description="Helical" evidence="9">
    <location>
        <begin position="117"/>
        <end position="135"/>
    </location>
</feature>
<keyword evidence="5 9" id="KW-0472">Membrane</keyword>
<dbReference type="PANTHER" id="PTHR48021:SF47">
    <property type="entry name" value="GH17672P"/>
    <property type="match status" value="1"/>
</dbReference>
<gene>
    <name evidence="11" type="ORF">PSYICH_LOCUS12549</name>
</gene>
<dbReference type="InterPro" id="IPR044775">
    <property type="entry name" value="MFS_ERD6/Tret1-like"/>
</dbReference>
<evidence type="ECO:0000256" key="4">
    <source>
        <dbReference type="ARBA" id="ARBA00022989"/>
    </source>
</evidence>
<dbReference type="EMBL" id="OV651818">
    <property type="protein sequence ID" value="CAH1112508.1"/>
    <property type="molecule type" value="Genomic_DNA"/>
</dbReference>
<keyword evidence="12" id="KW-1185">Reference proteome</keyword>
<feature type="transmembrane region" description="Helical" evidence="9">
    <location>
        <begin position="453"/>
        <end position="471"/>
    </location>
</feature>
<proteinExistence type="inferred from homology"/>
<dbReference type="PANTHER" id="PTHR48021">
    <property type="match status" value="1"/>
</dbReference>